<evidence type="ECO:0000313" key="2">
    <source>
        <dbReference type="Proteomes" id="UP000001020"/>
    </source>
</evidence>
<dbReference type="EMBL" id="AE000516">
    <property type="protein sequence ID" value="AAK44673.1"/>
    <property type="molecule type" value="Genomic_DNA"/>
</dbReference>
<name>Q8VKL2_MYCTO</name>
<keyword evidence="2" id="KW-1185">Reference proteome</keyword>
<reference evidence="1 2" key="1">
    <citation type="journal article" date="2002" name="J. Bacteriol.">
        <title>Whole-genome comparison of Mycobacterium tuberculosis clinical and laboratory strains.</title>
        <authorList>
            <person name="Fleischmann R.D."/>
            <person name="Alland D."/>
            <person name="Eisen J.A."/>
            <person name="Carpenter L."/>
            <person name="White O."/>
            <person name="Peterson J."/>
            <person name="DeBoy R."/>
            <person name="Dodson R."/>
            <person name="Gwinn M."/>
            <person name="Haft D."/>
            <person name="Hickey E."/>
            <person name="Kolonay J.F."/>
            <person name="Nelson W.C."/>
            <person name="Umayam L.A."/>
            <person name="Ermolaeva M."/>
            <person name="Salzberg S.L."/>
            <person name="Delcher A."/>
            <person name="Utterback T."/>
            <person name="Weidman J."/>
            <person name="Khouri H."/>
            <person name="Gill J."/>
            <person name="Mikula A."/>
            <person name="Bishai W."/>
            <person name="Jacobs Jr W.R.Jr."/>
            <person name="Venter J.C."/>
            <person name="Fraser C.M."/>
        </authorList>
    </citation>
    <scope>NUCLEOTIDE SEQUENCE [LARGE SCALE GENOMIC DNA]</scope>
    <source>
        <strain evidence="2">CDC 1551 / Oshkosh</strain>
    </source>
</reference>
<gene>
    <name evidence="1" type="ordered locus">MT0450</name>
</gene>
<proteinExistence type="predicted"/>
<accession>Q8VKL2</accession>
<dbReference type="HOGENOM" id="CLU_3357198_0_0_11"/>
<sequence length="36" mass="4107">MSSRFRTRMRLPAVTGPYMVLGAVNVVQAQWVRRTA</sequence>
<protein>
    <submittedName>
        <fullName evidence="1">Uncharacterized protein</fullName>
    </submittedName>
</protein>
<evidence type="ECO:0000313" key="1">
    <source>
        <dbReference type="EMBL" id="AAK44673.1"/>
    </source>
</evidence>
<organism evidence="1 2">
    <name type="scientific">Mycobacterium tuberculosis (strain CDC 1551 / Oshkosh)</name>
    <dbReference type="NCBI Taxonomy" id="83331"/>
    <lineage>
        <taxon>Bacteria</taxon>
        <taxon>Bacillati</taxon>
        <taxon>Actinomycetota</taxon>
        <taxon>Actinomycetes</taxon>
        <taxon>Mycobacteriales</taxon>
        <taxon>Mycobacteriaceae</taxon>
        <taxon>Mycobacterium</taxon>
        <taxon>Mycobacterium tuberculosis complex</taxon>
    </lineage>
</organism>
<dbReference type="KEGG" id="mtc:MT0450"/>
<dbReference type="AlphaFoldDB" id="Q8VKL2"/>
<dbReference type="Proteomes" id="UP000001020">
    <property type="component" value="Chromosome"/>
</dbReference>